<dbReference type="EMBL" id="GGEC01042054">
    <property type="protein sequence ID" value="MBX22538.1"/>
    <property type="molecule type" value="Transcribed_RNA"/>
</dbReference>
<dbReference type="AlphaFoldDB" id="A0A2P2LX53"/>
<proteinExistence type="predicted"/>
<accession>A0A2P2LX53</accession>
<name>A0A2P2LX53_RHIMU</name>
<sequence>MRHQLSPFSAWKLSSWVELVQKRRIGHLILLLLLLFVQIRLPGVDSRIIGSHRMIRRVMVTIMHPSNHMVHSSIILPLKSLMAVAIEEGSTEGIQELLIITSR</sequence>
<reference evidence="1" key="1">
    <citation type="submission" date="2018-02" db="EMBL/GenBank/DDBJ databases">
        <title>Rhizophora mucronata_Transcriptome.</title>
        <authorList>
            <person name="Meera S.P."/>
            <person name="Sreeshan A."/>
            <person name="Augustine A."/>
        </authorList>
    </citation>
    <scope>NUCLEOTIDE SEQUENCE</scope>
    <source>
        <tissue evidence="1">Leaf</tissue>
    </source>
</reference>
<evidence type="ECO:0000313" key="1">
    <source>
        <dbReference type="EMBL" id="MBX22538.1"/>
    </source>
</evidence>
<protein>
    <submittedName>
        <fullName evidence="1">Uncharacterized protein</fullName>
    </submittedName>
</protein>
<organism evidence="1">
    <name type="scientific">Rhizophora mucronata</name>
    <name type="common">Asiatic mangrove</name>
    <dbReference type="NCBI Taxonomy" id="61149"/>
    <lineage>
        <taxon>Eukaryota</taxon>
        <taxon>Viridiplantae</taxon>
        <taxon>Streptophyta</taxon>
        <taxon>Embryophyta</taxon>
        <taxon>Tracheophyta</taxon>
        <taxon>Spermatophyta</taxon>
        <taxon>Magnoliopsida</taxon>
        <taxon>eudicotyledons</taxon>
        <taxon>Gunneridae</taxon>
        <taxon>Pentapetalae</taxon>
        <taxon>rosids</taxon>
        <taxon>fabids</taxon>
        <taxon>Malpighiales</taxon>
        <taxon>Rhizophoraceae</taxon>
        <taxon>Rhizophora</taxon>
    </lineage>
</organism>